<dbReference type="InterPro" id="IPR025662">
    <property type="entry name" value="Sigma_54_int_dom_ATP-bd_1"/>
</dbReference>
<dbReference type="PROSITE" id="PS00675">
    <property type="entry name" value="SIGMA54_INTERACT_1"/>
    <property type="match status" value="1"/>
</dbReference>
<dbReference type="GO" id="GO:0005524">
    <property type="term" value="F:ATP binding"/>
    <property type="evidence" value="ECO:0007669"/>
    <property type="project" value="UniProtKB-KW"/>
</dbReference>
<dbReference type="CDD" id="cd00009">
    <property type="entry name" value="AAA"/>
    <property type="match status" value="1"/>
</dbReference>
<dbReference type="EMBL" id="AP024233">
    <property type="protein sequence ID" value="BCO08312.1"/>
    <property type="molecule type" value="Genomic_DNA"/>
</dbReference>
<organism evidence="8 9">
    <name type="scientific">Desulfolithobacter dissulfuricans</name>
    <dbReference type="NCBI Taxonomy" id="2795293"/>
    <lineage>
        <taxon>Bacteria</taxon>
        <taxon>Pseudomonadati</taxon>
        <taxon>Thermodesulfobacteriota</taxon>
        <taxon>Desulfobulbia</taxon>
        <taxon>Desulfobulbales</taxon>
        <taxon>Desulfobulbaceae</taxon>
        <taxon>Desulfolithobacter</taxon>
    </lineage>
</organism>
<dbReference type="SUPFAM" id="SSF52172">
    <property type="entry name" value="CheY-like"/>
    <property type="match status" value="1"/>
</dbReference>
<dbReference type="Gene3D" id="1.10.8.60">
    <property type="match status" value="1"/>
</dbReference>
<dbReference type="Gene3D" id="3.40.50.300">
    <property type="entry name" value="P-loop containing nucleotide triphosphate hydrolases"/>
    <property type="match status" value="1"/>
</dbReference>
<dbReference type="InterPro" id="IPR003593">
    <property type="entry name" value="AAA+_ATPase"/>
</dbReference>
<dbReference type="SUPFAM" id="SSF46689">
    <property type="entry name" value="Homeodomain-like"/>
    <property type="match status" value="1"/>
</dbReference>
<proteinExistence type="predicted"/>
<evidence type="ECO:0000313" key="8">
    <source>
        <dbReference type="EMBL" id="BCO08312.1"/>
    </source>
</evidence>
<dbReference type="SMART" id="SM00448">
    <property type="entry name" value="REC"/>
    <property type="match status" value="1"/>
</dbReference>
<dbReference type="Gene3D" id="3.40.50.2300">
    <property type="match status" value="1"/>
</dbReference>
<keyword evidence="1" id="KW-0547">Nucleotide-binding</keyword>
<dbReference type="PRINTS" id="PR01590">
    <property type="entry name" value="HTHFIS"/>
</dbReference>
<evidence type="ECO:0000256" key="1">
    <source>
        <dbReference type="ARBA" id="ARBA00022741"/>
    </source>
</evidence>
<dbReference type="InterPro" id="IPR001789">
    <property type="entry name" value="Sig_transdc_resp-reg_receiver"/>
</dbReference>
<evidence type="ECO:0000259" key="6">
    <source>
        <dbReference type="PROSITE" id="PS50045"/>
    </source>
</evidence>
<evidence type="ECO:0000313" key="9">
    <source>
        <dbReference type="Proteomes" id="UP001063350"/>
    </source>
</evidence>
<evidence type="ECO:0000256" key="4">
    <source>
        <dbReference type="ARBA" id="ARBA00023163"/>
    </source>
</evidence>
<feature type="domain" description="Response regulatory" evidence="7">
    <location>
        <begin position="3"/>
        <end position="117"/>
    </location>
</feature>
<feature type="modified residue" description="4-aspartylphosphate" evidence="5">
    <location>
        <position position="52"/>
    </location>
</feature>
<dbReference type="InterPro" id="IPR027417">
    <property type="entry name" value="P-loop_NTPase"/>
</dbReference>
<keyword evidence="3" id="KW-0805">Transcription regulation</keyword>
<keyword evidence="4" id="KW-0804">Transcription</keyword>
<dbReference type="InterPro" id="IPR009057">
    <property type="entry name" value="Homeodomain-like_sf"/>
</dbReference>
<keyword evidence="9" id="KW-1185">Reference proteome</keyword>
<keyword evidence="5" id="KW-0597">Phosphoprotein</keyword>
<feature type="domain" description="Sigma-54 factor interaction" evidence="6">
    <location>
        <begin position="142"/>
        <end position="366"/>
    </location>
</feature>
<dbReference type="AlphaFoldDB" id="A0A915U0S0"/>
<dbReference type="GO" id="GO:0000160">
    <property type="term" value="P:phosphorelay signal transduction system"/>
    <property type="evidence" value="ECO:0007669"/>
    <property type="project" value="InterPro"/>
</dbReference>
<dbReference type="Gene3D" id="1.10.10.60">
    <property type="entry name" value="Homeodomain-like"/>
    <property type="match status" value="1"/>
</dbReference>
<dbReference type="Pfam" id="PF25601">
    <property type="entry name" value="AAA_lid_14"/>
    <property type="match status" value="1"/>
</dbReference>
<dbReference type="PROSITE" id="PS50045">
    <property type="entry name" value="SIGMA54_INTERACT_4"/>
    <property type="match status" value="1"/>
</dbReference>
<dbReference type="Pfam" id="PF00158">
    <property type="entry name" value="Sigma54_activat"/>
    <property type="match status" value="1"/>
</dbReference>
<evidence type="ECO:0000256" key="2">
    <source>
        <dbReference type="ARBA" id="ARBA00022840"/>
    </source>
</evidence>
<accession>A0A915U0S0</accession>
<dbReference type="KEGG" id="ddu:GF1_06880"/>
<dbReference type="SUPFAM" id="SSF52540">
    <property type="entry name" value="P-loop containing nucleoside triphosphate hydrolases"/>
    <property type="match status" value="1"/>
</dbReference>
<name>A0A915U0S0_9BACT</name>
<dbReference type="InterPro" id="IPR011006">
    <property type="entry name" value="CheY-like_superfamily"/>
</dbReference>
<dbReference type="SMART" id="SM00382">
    <property type="entry name" value="AAA"/>
    <property type="match status" value="1"/>
</dbReference>
<sequence>MMNILIVDDEEMQRTMLQGFLEKQGYRIFTAADGARALRVFMEQPIELVLLDHRMPDMNGDELMEKIKEISPTVRAIMITAYGAVDTAVRVMRLGADDFLEKPVDLEALLDKIRRIEDEVLVAGDVEEVQEIIASEDLPVRLVGSSRPIQDLLSVIQRAAPTPWTVLVRGETGTGKELVARLVHLLSPRKNGPFIELNCAAVPENLFESELFGHEKGAFTGADRRRRGVFELADGGTLFLDETGELPQAMQAKLLRALQENTITRVGSEQPVPVDVRIVAATNRDLKEMVEKNMFREDLYYRLNVIEIEIPPLRQRKEDIPELIEFFLRKYNSRSRFDNQALAQLTKYNFPGNVRELEHIIQRTITLARSSVITVRDLPPEIRNFRGRSGGSSNLAERLTEVEREMILDSLEEHNWIQTRAAEALGISERVLRYRMDKLGIKNQGRK</sequence>
<evidence type="ECO:0000256" key="5">
    <source>
        <dbReference type="PROSITE-ProRule" id="PRU00169"/>
    </source>
</evidence>
<dbReference type="FunFam" id="3.40.50.300:FF:000006">
    <property type="entry name" value="DNA-binding transcriptional regulator NtrC"/>
    <property type="match status" value="1"/>
</dbReference>
<dbReference type="GO" id="GO:0043565">
    <property type="term" value="F:sequence-specific DNA binding"/>
    <property type="evidence" value="ECO:0007669"/>
    <property type="project" value="InterPro"/>
</dbReference>
<evidence type="ECO:0000256" key="3">
    <source>
        <dbReference type="ARBA" id="ARBA00023015"/>
    </source>
</evidence>
<dbReference type="PANTHER" id="PTHR32071">
    <property type="entry name" value="TRANSCRIPTIONAL REGULATORY PROTEIN"/>
    <property type="match status" value="1"/>
</dbReference>
<reference evidence="8" key="1">
    <citation type="submission" date="2020-12" db="EMBL/GenBank/DDBJ databases">
        <title>Desulfobium dissulfuricans gen. nov., sp. nov., a novel mesophilic, sulfate-reducing bacterium isolated from a deep-sea hydrothermal vent.</title>
        <authorList>
            <person name="Hashimoto Y."/>
            <person name="Tame A."/>
            <person name="Sawayama S."/>
            <person name="Miyazaki J."/>
            <person name="Takai K."/>
            <person name="Nakagawa S."/>
        </authorList>
    </citation>
    <scope>NUCLEOTIDE SEQUENCE</scope>
    <source>
        <strain evidence="8">GF1</strain>
    </source>
</reference>
<dbReference type="Pfam" id="PF00072">
    <property type="entry name" value="Response_reg"/>
    <property type="match status" value="1"/>
</dbReference>
<dbReference type="Proteomes" id="UP001063350">
    <property type="component" value="Chromosome"/>
</dbReference>
<dbReference type="InterPro" id="IPR002197">
    <property type="entry name" value="HTH_Fis"/>
</dbReference>
<protein>
    <submittedName>
        <fullName evidence="8">Sigma-54-dependent Fis family transcriptional regulator</fullName>
    </submittedName>
</protein>
<dbReference type="InterPro" id="IPR058031">
    <property type="entry name" value="AAA_lid_NorR"/>
</dbReference>
<keyword evidence="2" id="KW-0067">ATP-binding</keyword>
<dbReference type="Pfam" id="PF02954">
    <property type="entry name" value="HTH_8"/>
    <property type="match status" value="1"/>
</dbReference>
<gene>
    <name evidence="8" type="ORF">GF1_06880</name>
</gene>
<dbReference type="PROSITE" id="PS00688">
    <property type="entry name" value="SIGMA54_INTERACT_3"/>
    <property type="match status" value="1"/>
</dbReference>
<dbReference type="InterPro" id="IPR025944">
    <property type="entry name" value="Sigma_54_int_dom_CS"/>
</dbReference>
<evidence type="ECO:0000259" key="7">
    <source>
        <dbReference type="PROSITE" id="PS50110"/>
    </source>
</evidence>
<dbReference type="PROSITE" id="PS50110">
    <property type="entry name" value="RESPONSE_REGULATORY"/>
    <property type="match status" value="1"/>
</dbReference>
<dbReference type="InterPro" id="IPR002078">
    <property type="entry name" value="Sigma_54_int"/>
</dbReference>
<dbReference type="GO" id="GO:0006355">
    <property type="term" value="P:regulation of DNA-templated transcription"/>
    <property type="evidence" value="ECO:0007669"/>
    <property type="project" value="InterPro"/>
</dbReference>